<gene>
    <name evidence="1" type="ORF">COX18_04450</name>
</gene>
<evidence type="ECO:0000313" key="1">
    <source>
        <dbReference type="EMBL" id="PIP41106.1"/>
    </source>
</evidence>
<comment type="caution">
    <text evidence="1">The sequence shown here is derived from an EMBL/GenBank/DDBJ whole genome shotgun (WGS) entry which is preliminary data.</text>
</comment>
<dbReference type="InterPro" id="IPR037257">
    <property type="entry name" value="T2SS_E_N_sf"/>
</dbReference>
<dbReference type="EMBL" id="PCSH01000082">
    <property type="protein sequence ID" value="PIP41106.1"/>
    <property type="molecule type" value="Genomic_DNA"/>
</dbReference>
<accession>A0A2H0A6U2</accession>
<evidence type="ECO:0000313" key="2">
    <source>
        <dbReference type="Proteomes" id="UP000231067"/>
    </source>
</evidence>
<dbReference type="Gene3D" id="1.10.40.70">
    <property type="match status" value="1"/>
</dbReference>
<proteinExistence type="predicted"/>
<name>A0A2H0A6U2_9BACT</name>
<dbReference type="AlphaFoldDB" id="A0A2H0A6U2"/>
<sequence>MIEKQIGQLLVDAGIITEEQLQKALRIQKKEGYRLGRVLVGLGFVSDVTMIEFLSHQVERMVERCEQKHPELFQKEHVPTITQKQTTHTYSKHPDLMLSRLALEQDAGKRIDASNRRLEMANESFQKQNYDEVFANAYLAIHHLAQVAKYLDNYIGFREHEMEGMKFVHTGRTGIGQVHRIPVVSEKPYQGKQDGVDKKKATQTLETAQNYFTKVKTAFAKEMQKYDEES</sequence>
<evidence type="ECO:0008006" key="3">
    <source>
        <dbReference type="Google" id="ProtNLM"/>
    </source>
</evidence>
<dbReference type="SUPFAM" id="SSF160246">
    <property type="entry name" value="EspE N-terminal domain-like"/>
    <property type="match status" value="1"/>
</dbReference>
<dbReference type="Proteomes" id="UP000231067">
    <property type="component" value="Unassembled WGS sequence"/>
</dbReference>
<protein>
    <recommendedName>
        <fullName evidence="3">Type II secretion system protein GspE N-terminal domain-containing protein</fullName>
    </recommendedName>
</protein>
<reference evidence="1 2" key="1">
    <citation type="submission" date="2017-09" db="EMBL/GenBank/DDBJ databases">
        <title>Depth-based differentiation of microbial function through sediment-hosted aquifers and enrichment of novel symbionts in the deep terrestrial subsurface.</title>
        <authorList>
            <person name="Probst A.J."/>
            <person name="Ladd B."/>
            <person name="Jarett J.K."/>
            <person name="Geller-Mcgrath D.E."/>
            <person name="Sieber C.M."/>
            <person name="Emerson J.B."/>
            <person name="Anantharaman K."/>
            <person name="Thomas B.C."/>
            <person name="Malmstrom R."/>
            <person name="Stieglmeier M."/>
            <person name="Klingl A."/>
            <person name="Woyke T."/>
            <person name="Ryan C.M."/>
            <person name="Banfield J.F."/>
        </authorList>
    </citation>
    <scope>NUCLEOTIDE SEQUENCE [LARGE SCALE GENOMIC DNA]</scope>
    <source>
        <strain evidence="1">CG23_combo_of_CG06-09_8_20_14_all_40_23</strain>
    </source>
</reference>
<organism evidence="1 2">
    <name type="scientific">Candidatus Desantisbacteria bacterium CG23_combo_of_CG06-09_8_20_14_all_40_23</name>
    <dbReference type="NCBI Taxonomy" id="1974550"/>
    <lineage>
        <taxon>Bacteria</taxon>
        <taxon>Candidatus Desantisiibacteriota</taxon>
    </lineage>
</organism>